<dbReference type="EC" id="2.1.2.5" evidence="3"/>
<comment type="caution">
    <text evidence="10">The sequence shown here is derived from an EMBL/GenBank/DDBJ whole genome shotgun (WGS) entry which is preliminary data.</text>
</comment>
<keyword evidence="7" id="KW-0290">Folate-binding</keyword>
<dbReference type="SMART" id="SM01222">
    <property type="entry name" value="FTCD_N"/>
    <property type="match status" value="1"/>
</dbReference>
<dbReference type="Gene3D" id="3.30.990.10">
    <property type="entry name" value="Formiminotransferase, N-terminal subdomain"/>
    <property type="match status" value="1"/>
</dbReference>
<reference evidence="10 11" key="1">
    <citation type="submission" date="2020-03" db="EMBL/GenBank/DDBJ databases">
        <title>Genomic Encyclopedia of Type Strains, Phase IV (KMG-IV): sequencing the most valuable type-strain genomes for metagenomic binning, comparative biology and taxonomic classification.</title>
        <authorList>
            <person name="Goeker M."/>
        </authorList>
    </citation>
    <scope>NUCLEOTIDE SEQUENCE [LARGE SCALE GENOMIC DNA]</scope>
    <source>
        <strain evidence="10 11">DSM 105096</strain>
    </source>
</reference>
<evidence type="ECO:0000313" key="11">
    <source>
        <dbReference type="Proteomes" id="UP000770785"/>
    </source>
</evidence>
<organism evidence="10 11">
    <name type="scientific">Neolewinella antarctica</name>
    <dbReference type="NCBI Taxonomy" id="442734"/>
    <lineage>
        <taxon>Bacteria</taxon>
        <taxon>Pseudomonadati</taxon>
        <taxon>Bacteroidota</taxon>
        <taxon>Saprospiria</taxon>
        <taxon>Saprospirales</taxon>
        <taxon>Lewinellaceae</taxon>
        <taxon>Neolewinella</taxon>
    </lineage>
</organism>
<evidence type="ECO:0000259" key="8">
    <source>
        <dbReference type="SMART" id="SM01221"/>
    </source>
</evidence>
<name>A0ABX0X8U3_9BACT</name>
<dbReference type="InterPro" id="IPR037070">
    <property type="entry name" value="Formiminotransferase_C_sf"/>
</dbReference>
<protein>
    <recommendedName>
        <fullName evidence="3">glutamate formimidoyltransferase</fullName>
        <ecNumber evidence="3">2.1.2.5</ecNumber>
    </recommendedName>
</protein>
<evidence type="ECO:0000256" key="2">
    <source>
        <dbReference type="ARBA" id="ARBA00005082"/>
    </source>
</evidence>
<dbReference type="Pfam" id="PF02971">
    <property type="entry name" value="FTCD"/>
    <property type="match status" value="1"/>
</dbReference>
<evidence type="ECO:0000313" key="10">
    <source>
        <dbReference type="EMBL" id="NJC25445.1"/>
    </source>
</evidence>
<dbReference type="PANTHER" id="PTHR12234">
    <property type="entry name" value="FORMIMINOTRANSFERASE-CYCLODEAMINASE"/>
    <property type="match status" value="1"/>
</dbReference>
<dbReference type="NCBIfam" id="TIGR02024">
    <property type="entry name" value="FtcD"/>
    <property type="match status" value="1"/>
</dbReference>
<dbReference type="Pfam" id="PF07837">
    <property type="entry name" value="FTCD_N"/>
    <property type="match status" value="1"/>
</dbReference>
<dbReference type="PANTHER" id="PTHR12234:SF0">
    <property type="entry name" value="FORMIMIDOYLTRANSFERASE-CYCLODEAMINASE"/>
    <property type="match status" value="1"/>
</dbReference>
<dbReference type="InterPro" id="IPR037064">
    <property type="entry name" value="Formiminotransferase_N_sf"/>
</dbReference>
<dbReference type="InterPro" id="IPR012886">
    <property type="entry name" value="Formiminotransferase_N"/>
</dbReference>
<comment type="pathway">
    <text evidence="2">Amino-acid degradation; L-histidine degradation into L-glutamate; L-glutamate from N-formimidoyl-L-glutamate (transferase route): step 1/1.</text>
</comment>
<comment type="subcellular location">
    <subcellularLocation>
        <location evidence="1">Cytoplasm</location>
    </subcellularLocation>
</comment>
<dbReference type="InterPro" id="IPR013802">
    <property type="entry name" value="Formiminotransferase_C"/>
</dbReference>
<dbReference type="EMBL" id="JAATJH010000001">
    <property type="protein sequence ID" value="NJC25445.1"/>
    <property type="molecule type" value="Genomic_DNA"/>
</dbReference>
<sequence length="332" mass="35338">MAPPEQLIECIANVSEGRDAGVLAAMSAAISSVAGCHLLHRDVGPSAHRTVFTFAGTPDAVFEAAFLLYGVAAARIDMRVHQGAHPRVGAVDVCPFVAIRGVTPEDLVARTRVLGERVGAALGIPVYLYENSASAKHRTNLADIRRGEYEGIGRKAQLPGWAPDFGPPRNDRFGATVLGARLYLIAWNINLAPEVPLAVAKQLAGRLRGSGVMGTPGLFPGLKAIGWRLENFGICQISCNIVDADKTDLARVYLTAVNLAASIGARVTGSELIGLIPEKYLRKAGKSFCFDGSRSGELEAAVAVLGLEDLAPFVWEERFLEEVISTIAKNVL</sequence>
<keyword evidence="11" id="KW-1185">Reference proteome</keyword>
<dbReference type="Gene3D" id="3.30.70.670">
    <property type="entry name" value="Formiminotransferase, C-terminal subdomain"/>
    <property type="match status" value="1"/>
</dbReference>
<evidence type="ECO:0000256" key="4">
    <source>
        <dbReference type="ARBA" id="ARBA00022490"/>
    </source>
</evidence>
<keyword evidence="4" id="KW-0963">Cytoplasm</keyword>
<feature type="domain" description="Formiminotransferase C-terminal subdomain" evidence="8">
    <location>
        <begin position="183"/>
        <end position="323"/>
    </location>
</feature>
<evidence type="ECO:0000256" key="7">
    <source>
        <dbReference type="ARBA" id="ARBA00022954"/>
    </source>
</evidence>
<dbReference type="GO" id="GO:0030412">
    <property type="term" value="F:formimidoyltetrahydrofolate cyclodeaminase activity"/>
    <property type="evidence" value="ECO:0007669"/>
    <property type="project" value="UniProtKB-EC"/>
</dbReference>
<keyword evidence="10" id="KW-0456">Lyase</keyword>
<dbReference type="SUPFAM" id="SSF55116">
    <property type="entry name" value="Formiminotransferase domain of formiminotransferase-cyclodeaminase"/>
    <property type="match status" value="2"/>
</dbReference>
<evidence type="ECO:0000259" key="9">
    <source>
        <dbReference type="SMART" id="SM01222"/>
    </source>
</evidence>
<dbReference type="Proteomes" id="UP000770785">
    <property type="component" value="Unassembled WGS sequence"/>
</dbReference>
<gene>
    <name evidence="10" type="ORF">GGR27_000926</name>
</gene>
<dbReference type="RefSeq" id="WP_168036196.1">
    <property type="nucleotide sequence ID" value="NZ_JAATJH010000001.1"/>
</dbReference>
<evidence type="ECO:0000256" key="1">
    <source>
        <dbReference type="ARBA" id="ARBA00004496"/>
    </source>
</evidence>
<evidence type="ECO:0000256" key="6">
    <source>
        <dbReference type="ARBA" id="ARBA00022808"/>
    </source>
</evidence>
<evidence type="ECO:0000256" key="3">
    <source>
        <dbReference type="ARBA" id="ARBA00012252"/>
    </source>
</evidence>
<keyword evidence="5 10" id="KW-0808">Transferase</keyword>
<accession>A0ABX0X8U3</accession>
<dbReference type="SMART" id="SM01221">
    <property type="entry name" value="FTCD"/>
    <property type="match status" value="1"/>
</dbReference>
<proteinExistence type="predicted"/>
<dbReference type="InterPro" id="IPR051623">
    <property type="entry name" value="FTCD"/>
</dbReference>
<dbReference type="InterPro" id="IPR022384">
    <property type="entry name" value="FormiminoTrfase_cat_dom_sf"/>
</dbReference>
<dbReference type="InterPro" id="IPR004227">
    <property type="entry name" value="Formiminotransferase_cat"/>
</dbReference>
<keyword evidence="6" id="KW-0369">Histidine metabolism</keyword>
<feature type="domain" description="Formiminotransferase N-terminal subdomain" evidence="9">
    <location>
        <begin position="6"/>
        <end position="182"/>
    </location>
</feature>
<dbReference type="GO" id="GO:0030409">
    <property type="term" value="F:glutamate formimidoyltransferase activity"/>
    <property type="evidence" value="ECO:0007669"/>
    <property type="project" value="UniProtKB-EC"/>
</dbReference>
<evidence type="ECO:0000256" key="5">
    <source>
        <dbReference type="ARBA" id="ARBA00022679"/>
    </source>
</evidence>